<dbReference type="GeneID" id="80557787"/>
<sequence>MLPEEILYYIFNSFTIKQLIKCSQVCSQFRRICLDETIWQKKAEIIGTESVIIQYAKWRKQLKKYTGKRIVIERLAKTGEEIITTFSKNHVFDTLVNKTIVPGILIDCYGSNTKFIIDSSKKIYSSFHRKNEIRLEYYPLARLNEIKHDLRRFYIIVIPASINDDVHKINLAQYYLNVQKIYYWINIFAIICSPSDNNILRNNLYTEFHNTKIKIFNDQQYNDVFEWISKMVWMDDFRFGTTFCQKNIPTRNKLLKLTTDKSILNNMCFCQ</sequence>
<reference evidence="2 3" key="1">
    <citation type="submission" date="2021-02" db="EMBL/GenBank/DDBJ databases">
        <title>Cotonvirus japonicus, which uses Golgi apparatus of host cells for its virion factory, phylogenetically links tailed tupanvirus and icosahedral mimivirus.</title>
        <authorList>
            <person name="Takahashi H."/>
            <person name="Fukaya S."/>
            <person name="Song C."/>
            <person name="Murata K."/>
            <person name="Takemura M."/>
        </authorList>
    </citation>
    <scope>NUCLEOTIDE SEQUENCE [LARGE SCALE GENOMIC DNA]</scope>
</reference>
<organism evidence="2 3">
    <name type="scientific">Cotonvirus japonicus</name>
    <dbReference type="NCBI Taxonomy" id="2811091"/>
    <lineage>
        <taxon>Viruses</taxon>
        <taxon>Varidnaviria</taxon>
        <taxon>Bamfordvirae</taxon>
        <taxon>Nucleocytoviricota</taxon>
        <taxon>Megaviricetes</taxon>
        <taxon>Imitervirales</taxon>
        <taxon>Mimiviridae</taxon>
        <taxon>Megamimivirinae</taxon>
        <taxon>Cotonvirus</taxon>
        <taxon>Cotonvirus japonicum</taxon>
    </lineage>
</organism>
<evidence type="ECO:0000313" key="3">
    <source>
        <dbReference type="Proteomes" id="UP001321479"/>
    </source>
</evidence>
<evidence type="ECO:0000259" key="1">
    <source>
        <dbReference type="PROSITE" id="PS50181"/>
    </source>
</evidence>
<dbReference type="InterPro" id="IPR036047">
    <property type="entry name" value="F-box-like_dom_sf"/>
</dbReference>
<dbReference type="SMART" id="SM00256">
    <property type="entry name" value="FBOX"/>
    <property type="match status" value="1"/>
</dbReference>
<dbReference type="EMBL" id="AP024483">
    <property type="protein sequence ID" value="BCS82582.1"/>
    <property type="molecule type" value="Genomic_DNA"/>
</dbReference>
<dbReference type="Proteomes" id="UP001321479">
    <property type="component" value="Segment"/>
</dbReference>
<dbReference type="Pfam" id="PF12937">
    <property type="entry name" value="F-box-like"/>
    <property type="match status" value="1"/>
</dbReference>
<dbReference type="SUPFAM" id="SSF81383">
    <property type="entry name" value="F-box domain"/>
    <property type="match status" value="1"/>
</dbReference>
<proteinExistence type="predicted"/>
<dbReference type="PROSITE" id="PS50181">
    <property type="entry name" value="FBOX"/>
    <property type="match status" value="1"/>
</dbReference>
<accession>A0ABM7NQZ9</accession>
<protein>
    <submittedName>
        <fullName evidence="2">F-box</fullName>
    </submittedName>
</protein>
<feature type="domain" description="F-box" evidence="1">
    <location>
        <begin position="1"/>
        <end position="42"/>
    </location>
</feature>
<dbReference type="InterPro" id="IPR001810">
    <property type="entry name" value="F-box_dom"/>
</dbReference>
<evidence type="ECO:0000313" key="2">
    <source>
        <dbReference type="EMBL" id="BCS82582.1"/>
    </source>
</evidence>
<name>A0ABM7NQZ9_9VIRU</name>
<dbReference type="RefSeq" id="YP_010841190.1">
    <property type="nucleotide sequence ID" value="NC_079139.1"/>
</dbReference>
<dbReference type="Gene3D" id="1.20.1280.50">
    <property type="match status" value="1"/>
</dbReference>
<keyword evidence="3" id="KW-1185">Reference proteome</keyword>